<dbReference type="PROSITE" id="PS00061">
    <property type="entry name" value="ADH_SHORT"/>
    <property type="match status" value="1"/>
</dbReference>
<dbReference type="SUPFAM" id="SSF51735">
    <property type="entry name" value="NAD(P)-binding Rossmann-fold domains"/>
    <property type="match status" value="1"/>
</dbReference>
<comment type="caution">
    <text evidence="3">The sequence shown here is derived from an EMBL/GenBank/DDBJ whole genome shotgun (WGS) entry which is preliminary data.</text>
</comment>
<dbReference type="FunFam" id="3.40.50.720:FF:000084">
    <property type="entry name" value="Short-chain dehydrogenase reductase"/>
    <property type="match status" value="1"/>
</dbReference>
<dbReference type="PANTHER" id="PTHR42760:SF133">
    <property type="entry name" value="3-OXOACYL-[ACYL-CARRIER-PROTEIN] REDUCTASE"/>
    <property type="match status" value="1"/>
</dbReference>
<evidence type="ECO:0000313" key="3">
    <source>
        <dbReference type="EMBL" id="MBA0124257.1"/>
    </source>
</evidence>
<dbReference type="PRINTS" id="PR00080">
    <property type="entry name" value="SDRFAMILY"/>
</dbReference>
<evidence type="ECO:0000313" key="4">
    <source>
        <dbReference type="Proteomes" id="UP000582974"/>
    </source>
</evidence>
<proteinExistence type="inferred from homology"/>
<dbReference type="GO" id="GO:0006633">
    <property type="term" value="P:fatty acid biosynthetic process"/>
    <property type="evidence" value="ECO:0007669"/>
    <property type="project" value="TreeGrafter"/>
</dbReference>
<gene>
    <name evidence="3" type="ORF">H0B56_01740</name>
</gene>
<reference evidence="3 4" key="1">
    <citation type="submission" date="2020-07" db="EMBL/GenBank/DDBJ databases">
        <title>Genome of Haloechinothrix sp.</title>
        <authorList>
            <person name="Tang S.-K."/>
            <person name="Yang L."/>
            <person name="Zhu W.-Y."/>
        </authorList>
    </citation>
    <scope>NUCLEOTIDE SEQUENCE [LARGE SCALE GENOMIC DNA]</scope>
    <source>
        <strain evidence="3 4">YIM 98757</strain>
    </source>
</reference>
<dbReference type="InterPro" id="IPR036291">
    <property type="entry name" value="NAD(P)-bd_dom_sf"/>
</dbReference>
<sequence>MAADSRGSHVIVTGGSHGIGRETVRRLVSDPNVRCSVLDLNPEPFDDEHSVRTFACDVSDQMAVSHAVERTVAWAGPPTGLVTAAGVVSNDATVSIGAELWRHIVGVHLDGTLFACQAAGRYMMSAGGGAIVTLCSVAMDYGAPGRAAYAAAKSGIRSLTRTLACEWAEYGIRANAIAPGDVRTSMYDELIAQGVMDESVVRSWHALARPGEPSEIAAAVDFLLGSDSSFITGELLKVDGGFTVKKI</sequence>
<dbReference type="RefSeq" id="WP_180891145.1">
    <property type="nucleotide sequence ID" value="NZ_JACCKD010000001.1"/>
</dbReference>
<dbReference type="GO" id="GO:0048038">
    <property type="term" value="F:quinone binding"/>
    <property type="evidence" value="ECO:0007669"/>
    <property type="project" value="TreeGrafter"/>
</dbReference>
<dbReference type="PANTHER" id="PTHR42760">
    <property type="entry name" value="SHORT-CHAIN DEHYDROGENASES/REDUCTASES FAMILY MEMBER"/>
    <property type="match status" value="1"/>
</dbReference>
<name>A0A838A727_9PSEU</name>
<organism evidence="3 4">
    <name type="scientific">Haloechinothrix aidingensis</name>
    <dbReference type="NCBI Taxonomy" id="2752311"/>
    <lineage>
        <taxon>Bacteria</taxon>
        <taxon>Bacillati</taxon>
        <taxon>Actinomycetota</taxon>
        <taxon>Actinomycetes</taxon>
        <taxon>Pseudonocardiales</taxon>
        <taxon>Pseudonocardiaceae</taxon>
        <taxon>Haloechinothrix</taxon>
    </lineage>
</organism>
<keyword evidence="2" id="KW-0560">Oxidoreductase</keyword>
<dbReference type="AlphaFoldDB" id="A0A838A727"/>
<dbReference type="Pfam" id="PF13561">
    <property type="entry name" value="adh_short_C2"/>
    <property type="match status" value="1"/>
</dbReference>
<protein>
    <submittedName>
        <fullName evidence="3">SDR family oxidoreductase</fullName>
    </submittedName>
</protein>
<dbReference type="EMBL" id="JACCKD010000001">
    <property type="protein sequence ID" value="MBA0124257.1"/>
    <property type="molecule type" value="Genomic_DNA"/>
</dbReference>
<dbReference type="GO" id="GO:0016616">
    <property type="term" value="F:oxidoreductase activity, acting on the CH-OH group of donors, NAD or NADP as acceptor"/>
    <property type="evidence" value="ECO:0007669"/>
    <property type="project" value="TreeGrafter"/>
</dbReference>
<dbReference type="InterPro" id="IPR002347">
    <property type="entry name" value="SDR_fam"/>
</dbReference>
<accession>A0A838A727</accession>
<evidence type="ECO:0000256" key="1">
    <source>
        <dbReference type="ARBA" id="ARBA00006484"/>
    </source>
</evidence>
<comment type="similarity">
    <text evidence="1">Belongs to the short-chain dehydrogenases/reductases (SDR) family.</text>
</comment>
<dbReference type="Gene3D" id="3.40.50.720">
    <property type="entry name" value="NAD(P)-binding Rossmann-like Domain"/>
    <property type="match status" value="1"/>
</dbReference>
<dbReference type="PRINTS" id="PR00081">
    <property type="entry name" value="GDHRDH"/>
</dbReference>
<keyword evidence="4" id="KW-1185">Reference proteome</keyword>
<dbReference type="CDD" id="cd05233">
    <property type="entry name" value="SDR_c"/>
    <property type="match status" value="1"/>
</dbReference>
<evidence type="ECO:0000256" key="2">
    <source>
        <dbReference type="ARBA" id="ARBA00023002"/>
    </source>
</evidence>
<dbReference type="Proteomes" id="UP000582974">
    <property type="component" value="Unassembled WGS sequence"/>
</dbReference>
<dbReference type="InterPro" id="IPR020904">
    <property type="entry name" value="Sc_DH/Rdtase_CS"/>
</dbReference>